<dbReference type="EMBL" id="CP020472">
    <property type="protein sequence ID" value="ARD23631.1"/>
    <property type="molecule type" value="Genomic_DNA"/>
</dbReference>
<name>A0ABN4YGV7_9GAMM</name>
<dbReference type="RefSeq" id="WP_055025158.1">
    <property type="nucleotide sequence ID" value="NZ_CANMJJ010000010.1"/>
</dbReference>
<keyword evidence="3 5" id="KW-1133">Transmembrane helix</keyword>
<dbReference type="Proteomes" id="UP000191820">
    <property type="component" value="Chromosome"/>
</dbReference>
<evidence type="ECO:0008006" key="8">
    <source>
        <dbReference type="Google" id="ProtNLM"/>
    </source>
</evidence>
<dbReference type="PANTHER" id="PTHR31004">
    <property type="entry name" value="TRANSMEMBRANE PROTEIN 79"/>
    <property type="match status" value="1"/>
</dbReference>
<keyword evidence="4 5" id="KW-0472">Membrane</keyword>
<dbReference type="InterPro" id="IPR023352">
    <property type="entry name" value="MAPEG-like_dom_sf"/>
</dbReference>
<feature type="transmembrane region" description="Helical" evidence="5">
    <location>
        <begin position="20"/>
        <end position="38"/>
    </location>
</feature>
<dbReference type="SUPFAM" id="SSF161084">
    <property type="entry name" value="MAPEG domain-like"/>
    <property type="match status" value="1"/>
</dbReference>
<evidence type="ECO:0000256" key="3">
    <source>
        <dbReference type="ARBA" id="ARBA00022989"/>
    </source>
</evidence>
<feature type="transmembrane region" description="Helical" evidence="5">
    <location>
        <begin position="58"/>
        <end position="77"/>
    </location>
</feature>
<dbReference type="Gene3D" id="1.20.120.550">
    <property type="entry name" value="Membrane associated eicosanoid/glutathione metabolism-like domain"/>
    <property type="match status" value="1"/>
</dbReference>
<evidence type="ECO:0000256" key="5">
    <source>
        <dbReference type="SAM" id="Phobius"/>
    </source>
</evidence>
<feature type="transmembrane region" description="Helical" evidence="5">
    <location>
        <begin position="159"/>
        <end position="182"/>
    </location>
</feature>
<dbReference type="PANTHER" id="PTHR31004:SF1">
    <property type="entry name" value="TRANSMEMBRANE PROTEIN 79"/>
    <property type="match status" value="1"/>
</dbReference>
<dbReference type="Pfam" id="PF01124">
    <property type="entry name" value="MAPEG"/>
    <property type="match status" value="1"/>
</dbReference>
<organism evidence="6 7">
    <name type="scientific">Shewanella japonica</name>
    <dbReference type="NCBI Taxonomy" id="93973"/>
    <lineage>
        <taxon>Bacteria</taxon>
        <taxon>Pseudomonadati</taxon>
        <taxon>Pseudomonadota</taxon>
        <taxon>Gammaproteobacteria</taxon>
        <taxon>Alteromonadales</taxon>
        <taxon>Shewanellaceae</taxon>
        <taxon>Shewanella</taxon>
    </lineage>
</organism>
<reference evidence="6 7" key="1">
    <citation type="submission" date="2017-03" db="EMBL/GenBank/DDBJ databases">
        <title>Genome sequencing of Shewanella japonica KCTC 22435.</title>
        <authorList>
            <person name="Kim K.M."/>
        </authorList>
    </citation>
    <scope>NUCLEOTIDE SEQUENCE [LARGE SCALE GENOMIC DNA]</scope>
    <source>
        <strain evidence="6 7">KCTC 22435</strain>
    </source>
</reference>
<evidence type="ECO:0000256" key="4">
    <source>
        <dbReference type="ARBA" id="ARBA00023136"/>
    </source>
</evidence>
<evidence type="ECO:0000256" key="1">
    <source>
        <dbReference type="ARBA" id="ARBA00004370"/>
    </source>
</evidence>
<accession>A0ABN4YGV7</accession>
<proteinExistence type="predicted"/>
<evidence type="ECO:0000313" key="7">
    <source>
        <dbReference type="Proteomes" id="UP000191820"/>
    </source>
</evidence>
<feature type="transmembrane region" description="Helical" evidence="5">
    <location>
        <begin position="129"/>
        <end position="147"/>
    </location>
</feature>
<keyword evidence="2 5" id="KW-0812">Transmembrane</keyword>
<protein>
    <recommendedName>
        <fullName evidence="8">MAPEG family protein</fullName>
    </recommendedName>
</protein>
<sequence length="186" mass="20990">MPLLEQFKNKLSSKQSDVSLSVVIGVIVSFLVVAYGALANPLEYTEPQSLVERLTIYAYGLILPALAFIFAAGRVLLRRFNTTQTHIRSAFEESEKTRHLQNVLQNTLEQFCIVLSVYFLWTFIMPAEFMSLIALLSIVFFIGRIIFISGYEKGSATRALGFSLTFYPSVLSVGAIIIYLFYRTFS</sequence>
<feature type="transmembrane region" description="Helical" evidence="5">
    <location>
        <begin position="103"/>
        <end position="123"/>
    </location>
</feature>
<dbReference type="InterPro" id="IPR001129">
    <property type="entry name" value="Membr-assoc_MAPEG"/>
</dbReference>
<keyword evidence="7" id="KW-1185">Reference proteome</keyword>
<evidence type="ECO:0000256" key="2">
    <source>
        <dbReference type="ARBA" id="ARBA00022692"/>
    </source>
</evidence>
<comment type="subcellular location">
    <subcellularLocation>
        <location evidence="1">Membrane</location>
    </subcellularLocation>
</comment>
<gene>
    <name evidence="6" type="ORF">SJ2017_3380</name>
</gene>
<evidence type="ECO:0000313" key="6">
    <source>
        <dbReference type="EMBL" id="ARD23631.1"/>
    </source>
</evidence>